<name>A0A7X2XX11_9LACO</name>
<dbReference type="EMBL" id="WNJO01000009">
    <property type="protein sequence ID" value="MTV82675.1"/>
    <property type="molecule type" value="Genomic_DNA"/>
</dbReference>
<comment type="caution">
    <text evidence="1">The sequence shown here is derived from an EMBL/GenBank/DDBJ whole genome shotgun (WGS) entry which is preliminary data.</text>
</comment>
<gene>
    <name evidence="1" type="ORF">GM612_08455</name>
</gene>
<reference evidence="1 2" key="1">
    <citation type="submission" date="2019-11" db="EMBL/GenBank/DDBJ databases">
        <title>Lactobacillus sp. nov. CRM56-3, isolated from fermented tea leaves.</title>
        <authorList>
            <person name="Phuengjayaem S."/>
            <person name="Tanasupawat S."/>
        </authorList>
    </citation>
    <scope>NUCLEOTIDE SEQUENCE [LARGE SCALE GENOMIC DNA]</scope>
    <source>
        <strain evidence="1 2">CRM56-3</strain>
    </source>
</reference>
<dbReference type="Proteomes" id="UP000466388">
    <property type="component" value="Unassembled WGS sequence"/>
</dbReference>
<evidence type="ECO:0000313" key="1">
    <source>
        <dbReference type="EMBL" id="MTV82675.1"/>
    </source>
</evidence>
<dbReference type="AlphaFoldDB" id="A0A7X2XX11"/>
<sequence length="165" mass="18657">MLIGVAVLVLIFLGVMAFSSSHSRSTASSPSGPSQATKIINKCQNYSIDYLNAELEDPNTASCTLMHNDTDDSYTFSLRHEGQDDDFIEFYLAKIHLADDNYMYAIYVTGPQSMLDDNRYFYPDSQHCPIIFVDNSSEPVDIDSIESNFDISEVKDFNMKVENQY</sequence>
<keyword evidence="2" id="KW-1185">Reference proteome</keyword>
<proteinExistence type="predicted"/>
<evidence type="ECO:0000313" key="2">
    <source>
        <dbReference type="Proteomes" id="UP000466388"/>
    </source>
</evidence>
<accession>A0A7X2XX11</accession>
<organism evidence="1 2">
    <name type="scientific">Secundilactobacillus folii</name>
    <dbReference type="NCBI Taxonomy" id="2678357"/>
    <lineage>
        <taxon>Bacteria</taxon>
        <taxon>Bacillati</taxon>
        <taxon>Bacillota</taxon>
        <taxon>Bacilli</taxon>
        <taxon>Lactobacillales</taxon>
        <taxon>Lactobacillaceae</taxon>
        <taxon>Secundilactobacillus</taxon>
    </lineage>
</organism>
<protein>
    <submittedName>
        <fullName evidence="1">Uncharacterized protein</fullName>
    </submittedName>
</protein>